<dbReference type="CDD" id="cd02883">
    <property type="entry name" value="NUDIX_Hydrolase"/>
    <property type="match status" value="1"/>
</dbReference>
<proteinExistence type="predicted"/>
<reference evidence="4 5" key="1">
    <citation type="submission" date="2016-09" db="EMBL/GenBank/DDBJ databases">
        <title>Acidihalobacter prosperus V6 (DSM14174).</title>
        <authorList>
            <person name="Khaleque H.N."/>
            <person name="Ramsay J.P."/>
            <person name="Murphy R.J.T."/>
            <person name="Kaksonen A.H."/>
            <person name="Boxall N.J."/>
            <person name="Watkin E.L.J."/>
        </authorList>
    </citation>
    <scope>NUCLEOTIDE SEQUENCE [LARGE SCALE GENOMIC DNA]</scope>
    <source>
        <strain evidence="4 5">V6</strain>
    </source>
</reference>
<dbReference type="PRINTS" id="PR00502">
    <property type="entry name" value="NUDIXFAMILY"/>
</dbReference>
<dbReference type="AlphaFoldDB" id="A0A1D8K9Y0"/>
<protein>
    <submittedName>
        <fullName evidence="4">NUDIX hydrolase</fullName>
    </submittedName>
</protein>
<name>A0A1D8K9Y0_9GAMM</name>
<accession>A0A1D8K9Y0</accession>
<evidence type="ECO:0000313" key="4">
    <source>
        <dbReference type="EMBL" id="AOV17746.1"/>
    </source>
</evidence>
<feature type="domain" description="Nudix hydrolase" evidence="3">
    <location>
        <begin position="6"/>
        <end position="134"/>
    </location>
</feature>
<dbReference type="GO" id="GO:0016787">
    <property type="term" value="F:hydrolase activity"/>
    <property type="evidence" value="ECO:0007669"/>
    <property type="project" value="UniProtKB-KW"/>
</dbReference>
<dbReference type="Pfam" id="PF00293">
    <property type="entry name" value="NUDIX"/>
    <property type="match status" value="1"/>
</dbReference>
<evidence type="ECO:0000259" key="3">
    <source>
        <dbReference type="PROSITE" id="PS51462"/>
    </source>
</evidence>
<dbReference type="PANTHER" id="PTHR43046">
    <property type="entry name" value="GDP-MANNOSE MANNOSYL HYDROLASE"/>
    <property type="match status" value="1"/>
</dbReference>
<dbReference type="SUPFAM" id="SSF55811">
    <property type="entry name" value="Nudix"/>
    <property type="match status" value="1"/>
</dbReference>
<dbReference type="KEGG" id="aaeo:BJI67_12405"/>
<sequence>MAFDDFYRLSAHAVITDAEGRVLMLKANYAERRWGLPGGAVDPGETLLETVVRECREELGCEVEVTYLSGIYYHGALNSHSAIYRASLVEPAQIMLSEEHSEWGYFPLEALRPVQRERVTACLDFTGRINYAAF</sequence>
<dbReference type="InterPro" id="IPR020476">
    <property type="entry name" value="Nudix_hydrolase"/>
</dbReference>
<dbReference type="PANTHER" id="PTHR43046:SF2">
    <property type="entry name" value="8-OXO-DGTP DIPHOSPHATASE-RELATED"/>
    <property type="match status" value="1"/>
</dbReference>
<gene>
    <name evidence="4" type="ORF">BJI67_12405</name>
</gene>
<keyword evidence="2 4" id="KW-0378">Hydrolase</keyword>
<dbReference type="Proteomes" id="UP000095342">
    <property type="component" value="Chromosome"/>
</dbReference>
<dbReference type="EMBL" id="CP017448">
    <property type="protein sequence ID" value="AOV17746.1"/>
    <property type="molecule type" value="Genomic_DNA"/>
</dbReference>
<keyword evidence="5" id="KW-1185">Reference proteome</keyword>
<comment type="cofactor">
    <cofactor evidence="1">
        <name>Mg(2+)</name>
        <dbReference type="ChEBI" id="CHEBI:18420"/>
    </cofactor>
</comment>
<dbReference type="InterPro" id="IPR015797">
    <property type="entry name" value="NUDIX_hydrolase-like_dom_sf"/>
</dbReference>
<evidence type="ECO:0000256" key="1">
    <source>
        <dbReference type="ARBA" id="ARBA00001946"/>
    </source>
</evidence>
<dbReference type="InterPro" id="IPR000086">
    <property type="entry name" value="NUDIX_hydrolase_dom"/>
</dbReference>
<organism evidence="4 5">
    <name type="scientific">Acidihalobacter aeolianus</name>
    <dbReference type="NCBI Taxonomy" id="2792603"/>
    <lineage>
        <taxon>Bacteria</taxon>
        <taxon>Pseudomonadati</taxon>
        <taxon>Pseudomonadota</taxon>
        <taxon>Gammaproteobacteria</taxon>
        <taxon>Chromatiales</taxon>
        <taxon>Ectothiorhodospiraceae</taxon>
        <taxon>Acidihalobacter</taxon>
    </lineage>
</organism>
<evidence type="ECO:0000256" key="2">
    <source>
        <dbReference type="ARBA" id="ARBA00022801"/>
    </source>
</evidence>
<evidence type="ECO:0000313" key="5">
    <source>
        <dbReference type="Proteomes" id="UP000095342"/>
    </source>
</evidence>
<dbReference type="PROSITE" id="PS51462">
    <property type="entry name" value="NUDIX"/>
    <property type="match status" value="1"/>
</dbReference>
<dbReference type="Gene3D" id="3.90.79.10">
    <property type="entry name" value="Nucleoside Triphosphate Pyrophosphohydrolase"/>
    <property type="match status" value="1"/>
</dbReference>